<organism evidence="3 4">
    <name type="scientific">Goodfellowiella coeruleoviolacea</name>
    <dbReference type="NCBI Taxonomy" id="334858"/>
    <lineage>
        <taxon>Bacteria</taxon>
        <taxon>Bacillati</taxon>
        <taxon>Actinomycetota</taxon>
        <taxon>Actinomycetes</taxon>
        <taxon>Pseudonocardiales</taxon>
        <taxon>Pseudonocardiaceae</taxon>
        <taxon>Goodfellowiella</taxon>
    </lineage>
</organism>
<dbReference type="CDD" id="cd03441">
    <property type="entry name" value="R_hydratase_like"/>
    <property type="match status" value="1"/>
</dbReference>
<dbReference type="HAMAP" id="MF_00799">
    <property type="entry name" value="UPF0336"/>
    <property type="match status" value="1"/>
</dbReference>
<evidence type="ECO:0000259" key="2">
    <source>
        <dbReference type="Pfam" id="PF13452"/>
    </source>
</evidence>
<dbReference type="GO" id="GO:0006633">
    <property type="term" value="P:fatty acid biosynthetic process"/>
    <property type="evidence" value="ECO:0007669"/>
    <property type="project" value="TreeGrafter"/>
</dbReference>
<dbReference type="Proteomes" id="UP001206128">
    <property type="component" value="Unassembled WGS sequence"/>
</dbReference>
<sequence length="157" mass="16681">MALDQSFIGREYPPLTYTVGREKIREFAEAIGDTNPVHHDPAAARAAGYHDVVAPPTFAAIVNLRAMNVITGDPELGLDFSRVVHGDQTFVHHRPIQAGDELVTVAHVDNIMARAGNDFLSVRAEITTADGEPVSTLRATLVARGTAAAAAEQEAGA</sequence>
<comment type="caution">
    <text evidence="3">The sequence shown here is derived from an EMBL/GenBank/DDBJ whole genome shotgun (WGS) entry which is preliminary data.</text>
</comment>
<dbReference type="PANTHER" id="PTHR43437">
    <property type="entry name" value="HYDROXYACYL-THIOESTER DEHYDRATASE TYPE 2, MITOCHONDRIAL-RELATED"/>
    <property type="match status" value="1"/>
</dbReference>
<dbReference type="AlphaFoldDB" id="A0AAE3GCS4"/>
<dbReference type="SUPFAM" id="SSF54637">
    <property type="entry name" value="Thioesterase/thiol ester dehydrase-isomerase"/>
    <property type="match status" value="1"/>
</dbReference>
<dbReference type="Pfam" id="PF13452">
    <property type="entry name" value="FAS1_DH_region"/>
    <property type="match status" value="1"/>
</dbReference>
<dbReference type="InterPro" id="IPR050965">
    <property type="entry name" value="UPF0336/Enoyl-CoA_hydratase"/>
</dbReference>
<gene>
    <name evidence="3" type="ORF">LX83_002746</name>
</gene>
<dbReference type="InterPro" id="IPR039569">
    <property type="entry name" value="FAS1-like_DH_region"/>
</dbReference>
<dbReference type="Gene3D" id="3.10.129.10">
    <property type="entry name" value="Hotdog Thioesterase"/>
    <property type="match status" value="1"/>
</dbReference>
<name>A0AAE3GCS4_9PSEU</name>
<dbReference type="InterPro" id="IPR029069">
    <property type="entry name" value="HotDog_dom_sf"/>
</dbReference>
<comment type="similarity">
    <text evidence="1">Belongs to the UPF0336 family.</text>
</comment>
<evidence type="ECO:0000313" key="3">
    <source>
        <dbReference type="EMBL" id="MCP2165887.1"/>
    </source>
</evidence>
<evidence type="ECO:0000256" key="1">
    <source>
        <dbReference type="HAMAP-Rule" id="MF_00799"/>
    </source>
</evidence>
<protein>
    <recommendedName>
        <fullName evidence="1">UPF0336 protein LX83_002746</fullName>
    </recommendedName>
</protein>
<evidence type="ECO:0000313" key="4">
    <source>
        <dbReference type="Proteomes" id="UP001206128"/>
    </source>
</evidence>
<dbReference type="EMBL" id="JAMTCK010000006">
    <property type="protein sequence ID" value="MCP2165887.1"/>
    <property type="molecule type" value="Genomic_DNA"/>
</dbReference>
<dbReference type="RefSeq" id="WP_253771246.1">
    <property type="nucleotide sequence ID" value="NZ_JAMTCK010000006.1"/>
</dbReference>
<dbReference type="PIRSF" id="PIRSF018072">
    <property type="entry name" value="UCP018072"/>
    <property type="match status" value="1"/>
</dbReference>
<feature type="domain" description="FAS1-like dehydratase" evidence="2">
    <location>
        <begin position="6"/>
        <end position="136"/>
    </location>
</feature>
<reference evidence="3" key="1">
    <citation type="submission" date="2022-06" db="EMBL/GenBank/DDBJ databases">
        <title>Genomic Encyclopedia of Archaeal and Bacterial Type Strains, Phase II (KMG-II): from individual species to whole genera.</title>
        <authorList>
            <person name="Goeker M."/>
        </authorList>
    </citation>
    <scope>NUCLEOTIDE SEQUENCE</scope>
    <source>
        <strain evidence="3">DSM 43935</strain>
    </source>
</reference>
<dbReference type="GO" id="GO:0019171">
    <property type="term" value="F:(3R)-hydroxyacyl-[acyl-carrier-protein] dehydratase activity"/>
    <property type="evidence" value="ECO:0007669"/>
    <property type="project" value="TreeGrafter"/>
</dbReference>
<accession>A0AAE3GCS4</accession>
<dbReference type="InterPro" id="IPR016709">
    <property type="entry name" value="HadA-like"/>
</dbReference>
<keyword evidence="4" id="KW-1185">Reference proteome</keyword>
<proteinExistence type="inferred from homology"/>
<dbReference type="PANTHER" id="PTHR43437:SF3">
    <property type="entry name" value="HYDROXYACYL-THIOESTER DEHYDRATASE TYPE 2, MITOCHONDRIAL"/>
    <property type="match status" value="1"/>
</dbReference>